<proteinExistence type="predicted"/>
<gene>
    <name evidence="1" type="ORF">HCR03_08390</name>
</gene>
<dbReference type="KEGG" id="cfem:HCR03_08390"/>
<name>A0A7G8TF21_9FIRM</name>
<evidence type="ECO:0000313" key="1">
    <source>
        <dbReference type="EMBL" id="QNK42212.1"/>
    </source>
</evidence>
<dbReference type="RefSeq" id="WP_187037609.1">
    <property type="nucleotide sequence ID" value="NZ_CP060286.1"/>
</dbReference>
<sequence length="325" mass="37470">MENQALFNGVLFWSGSVNLHDGEIEEVHSYQQAQAADFHHSLYFSQAQTEKMTDGNCAFFWISEDGTIEGEWRETLGDGLMRRISEQITFREKTNQNRRNDMAANIYILSACDAWAGTDSMRVLGVTTDETMLYAMLAAKIKAGDMEYDGSGEDAWRKFQRDFKNEEVNFNKLKYGFVQTYEDMQITEPISLAEFPEAGEAYEEITGAKAKTEMEKLRLDQRSLTYSVVEVRTDFGYTCFHMPGICDRDSLEENDHYREFMEGADDTEVNVSEYSYSLGTGESEYPDEDELAIIEQYTDELDEEYGIDPIQSDFFSFEHEAEQEY</sequence>
<organism evidence="1 2">
    <name type="scientific">Caproicibacter fermentans</name>
    <dbReference type="NCBI Taxonomy" id="2576756"/>
    <lineage>
        <taxon>Bacteria</taxon>
        <taxon>Bacillati</taxon>
        <taxon>Bacillota</taxon>
        <taxon>Clostridia</taxon>
        <taxon>Eubacteriales</taxon>
        <taxon>Acutalibacteraceae</taxon>
        <taxon>Caproicibacter</taxon>
    </lineage>
</organism>
<protein>
    <submittedName>
        <fullName evidence="1">Uncharacterized protein</fullName>
    </submittedName>
</protein>
<dbReference type="Proteomes" id="UP000515909">
    <property type="component" value="Chromosome"/>
</dbReference>
<reference evidence="1 2" key="1">
    <citation type="submission" date="2020-08" db="EMBL/GenBank/DDBJ databases">
        <title>The isolate Caproiciproducens sp. 7D4C2 produces n-caproate at mildly acidic conditions from hexoses: genome and rBOX comparison with related strains and chain-elongating bacteria.</title>
        <authorList>
            <person name="Esquivel-Elizondo S."/>
            <person name="Bagci C."/>
            <person name="Temovska M."/>
            <person name="Jeon B.S."/>
            <person name="Bessarab I."/>
            <person name="Williams R.B.H."/>
            <person name="Huson D.H."/>
            <person name="Angenent L.T."/>
        </authorList>
    </citation>
    <scope>NUCLEOTIDE SEQUENCE [LARGE SCALE GENOMIC DNA]</scope>
    <source>
        <strain evidence="1 2">7D4C2</strain>
    </source>
</reference>
<dbReference type="EMBL" id="CP060286">
    <property type="protein sequence ID" value="QNK42212.1"/>
    <property type="molecule type" value="Genomic_DNA"/>
</dbReference>
<dbReference type="AlphaFoldDB" id="A0A7G8TF21"/>
<accession>A0A7G8TF21</accession>
<evidence type="ECO:0000313" key="2">
    <source>
        <dbReference type="Proteomes" id="UP000515909"/>
    </source>
</evidence>